<accession>A0ABK9NGI0</accession>
<organism evidence="1 2">
    <name type="scientific">Glossina morsitans morsitans</name>
    <name type="common">Savannah tsetse fly</name>
    <dbReference type="NCBI Taxonomy" id="37546"/>
    <lineage>
        <taxon>Eukaryota</taxon>
        <taxon>Metazoa</taxon>
        <taxon>Ecdysozoa</taxon>
        <taxon>Arthropoda</taxon>
        <taxon>Hexapoda</taxon>
        <taxon>Insecta</taxon>
        <taxon>Pterygota</taxon>
        <taxon>Neoptera</taxon>
        <taxon>Endopterygota</taxon>
        <taxon>Diptera</taxon>
        <taxon>Brachycera</taxon>
        <taxon>Muscomorpha</taxon>
        <taxon>Hippoboscoidea</taxon>
        <taxon>Glossinidae</taxon>
        <taxon>Glossina</taxon>
    </lineage>
</organism>
<evidence type="ECO:0000313" key="2">
    <source>
        <dbReference type="Proteomes" id="UP000092444"/>
    </source>
</evidence>
<keyword evidence="2" id="KW-1185">Reference proteome</keyword>
<protein>
    <submittedName>
        <fullName evidence="1">Uncharacterized protein</fullName>
    </submittedName>
</protein>
<evidence type="ECO:0000313" key="1">
    <source>
        <dbReference type="EnsemblMetazoa" id="GMOY014231.P1390"/>
    </source>
</evidence>
<dbReference type="EMBL" id="CCAG010009802">
    <property type="status" value="NOT_ANNOTATED_CDS"/>
    <property type="molecule type" value="Genomic_DNA"/>
</dbReference>
<sequence length="59" mass="6953">MEIFIGSKLDEEVPNLLTADYKVVEVNDLRNLQEKLMMNRILKLMQYISVNIAHKNFQT</sequence>
<dbReference type="EnsemblMetazoa" id="GMOY014231.R1390">
    <property type="protein sequence ID" value="GMOY014231.P1390"/>
    <property type="gene ID" value="GMOY014231"/>
</dbReference>
<dbReference type="EMBL" id="CCAG010009803">
    <property type="status" value="NOT_ANNOTATED_CDS"/>
    <property type="molecule type" value="Genomic_DNA"/>
</dbReference>
<reference evidence="1" key="1">
    <citation type="submission" date="2025-05" db="UniProtKB">
        <authorList>
            <consortium name="EnsemblMetazoa"/>
        </authorList>
    </citation>
    <scope>IDENTIFICATION</scope>
    <source>
        <strain evidence="1">Yale</strain>
    </source>
</reference>
<proteinExistence type="predicted"/>
<dbReference type="Proteomes" id="UP000092444">
    <property type="component" value="Unassembled WGS sequence"/>
</dbReference>
<name>A0ABK9NGI0_GLOMM</name>